<dbReference type="EMBL" id="PXYV01000054">
    <property type="protein sequence ID" value="PSR20682.1"/>
    <property type="molecule type" value="Genomic_DNA"/>
</dbReference>
<protein>
    <submittedName>
        <fullName evidence="1">Uncharacterized protein</fullName>
    </submittedName>
</protein>
<dbReference type="AlphaFoldDB" id="A0A2T2WEL0"/>
<accession>A0A2T2WEL0</accession>
<sequence length="84" mass="9281">MHGIMRLAKLGSAWLVEFDPSGIIRKKTASRQQKRACSGKFEVTHQSISKERARRLDGDPGVIADITEAPTLLAQLQDKHSLAL</sequence>
<proteinExistence type="predicted"/>
<evidence type="ECO:0000313" key="2">
    <source>
        <dbReference type="Proteomes" id="UP000241848"/>
    </source>
</evidence>
<dbReference type="Proteomes" id="UP000241848">
    <property type="component" value="Unassembled WGS sequence"/>
</dbReference>
<reference evidence="1 2" key="1">
    <citation type="journal article" date="2014" name="BMC Genomics">
        <title>Comparison of environmental and isolate Sulfobacillus genomes reveals diverse carbon, sulfur, nitrogen, and hydrogen metabolisms.</title>
        <authorList>
            <person name="Justice N.B."/>
            <person name="Norman A."/>
            <person name="Brown C.T."/>
            <person name="Singh A."/>
            <person name="Thomas B.C."/>
            <person name="Banfield J.F."/>
        </authorList>
    </citation>
    <scope>NUCLEOTIDE SEQUENCE [LARGE SCALE GENOMIC DNA]</scope>
    <source>
        <strain evidence="1">AMDSBA3</strain>
    </source>
</reference>
<evidence type="ECO:0000313" key="1">
    <source>
        <dbReference type="EMBL" id="PSR20682.1"/>
    </source>
</evidence>
<name>A0A2T2WEL0_9FIRM</name>
<organism evidence="1 2">
    <name type="scientific">Sulfobacillus acidophilus</name>
    <dbReference type="NCBI Taxonomy" id="53633"/>
    <lineage>
        <taxon>Bacteria</taxon>
        <taxon>Bacillati</taxon>
        <taxon>Bacillota</taxon>
        <taxon>Clostridia</taxon>
        <taxon>Eubacteriales</taxon>
        <taxon>Clostridiales Family XVII. Incertae Sedis</taxon>
        <taxon>Sulfobacillus</taxon>
    </lineage>
</organism>
<gene>
    <name evidence="1" type="ORF">C7B45_13915</name>
</gene>
<comment type="caution">
    <text evidence="1">The sequence shown here is derived from an EMBL/GenBank/DDBJ whole genome shotgun (WGS) entry which is preliminary data.</text>
</comment>